<evidence type="ECO:0000313" key="5">
    <source>
        <dbReference type="Proteomes" id="UP000604737"/>
    </source>
</evidence>
<protein>
    <submittedName>
        <fullName evidence="4">Arginine N-succinyltransferase</fullName>
    </submittedName>
</protein>
<dbReference type="Gene3D" id="3.40.630.30">
    <property type="match status" value="1"/>
</dbReference>
<keyword evidence="2" id="KW-0808">Transferase</keyword>
<comment type="caution">
    <text evidence="4">The sequence shown here is derived from an EMBL/GenBank/DDBJ whole genome shotgun (WGS) entry which is preliminary data.</text>
</comment>
<accession>A0ABQ3GX27</accession>
<dbReference type="NCBIfam" id="TIGR03243">
    <property type="entry name" value="arg_catab_AOST"/>
    <property type="match status" value="1"/>
</dbReference>
<keyword evidence="1" id="KW-0056">Arginine metabolism</keyword>
<reference evidence="5" key="1">
    <citation type="journal article" date="2019" name="Int. J. Syst. Evol. Microbiol.">
        <title>The Global Catalogue of Microorganisms (GCM) 10K type strain sequencing project: providing services to taxonomists for standard genome sequencing and annotation.</title>
        <authorList>
            <consortium name="The Broad Institute Genomics Platform"/>
            <consortium name="The Broad Institute Genome Sequencing Center for Infectious Disease"/>
            <person name="Wu L."/>
            <person name="Ma J."/>
        </authorList>
    </citation>
    <scope>NUCLEOTIDE SEQUENCE [LARGE SCALE GENOMIC DNA]</scope>
    <source>
        <strain evidence="5">KCTC 23701</strain>
    </source>
</reference>
<dbReference type="Pfam" id="PF04958">
    <property type="entry name" value="AstA"/>
    <property type="match status" value="1"/>
</dbReference>
<sequence length="340" mass="37104">MRVRLLSRSDLDAVVRLAGSAGVGVTTLQPDPDRLAERIALSERTVADEGGSADAGYFFALEDEGSGELAGIAAIEAAVGMADPWYNYRVGLSVHASRELDIYKQLPTLFLTSDMTGASELCSLFLHPDWRRDGNGALLSKSRFLFMAEFPERFAERVIAEMRGVSDADGRSPFWESLGRHFFTMDFARADFLSYVGSKSFIAELMPRYPIYTALLSQEAQDAIADVHPATKPARLLLEDEGFRYQGYIDIFDAGPTLECSRTDIRAVRQSACFQALAISGAPKGGVPWLVSNRKLDGFRCALAITRPLEDALPLPQSVLDALGLADGDPVRAVPLSSKE</sequence>
<dbReference type="InterPro" id="IPR017650">
    <property type="entry name" value="Arginine_N-succinylTrfase"/>
</dbReference>
<name>A0ABQ3GX27_9NEIS</name>
<dbReference type="NCBIfam" id="TIGR03244">
    <property type="entry name" value="arg_catab_AstA"/>
    <property type="match status" value="1"/>
</dbReference>
<dbReference type="Proteomes" id="UP000604737">
    <property type="component" value="Unassembled WGS sequence"/>
</dbReference>
<dbReference type="PANTHER" id="PTHR30420">
    <property type="entry name" value="N-SUCCINYLARGININE DIHYDROLASE"/>
    <property type="match status" value="1"/>
</dbReference>
<keyword evidence="3" id="KW-0012">Acyltransferase</keyword>
<evidence type="ECO:0000256" key="2">
    <source>
        <dbReference type="ARBA" id="ARBA00022679"/>
    </source>
</evidence>
<proteinExistence type="predicted"/>
<gene>
    <name evidence="4" type="primary">astA</name>
    <name evidence="4" type="ORF">GCM10007350_10750</name>
</gene>
<evidence type="ECO:0000256" key="1">
    <source>
        <dbReference type="ARBA" id="ARBA00022503"/>
    </source>
</evidence>
<evidence type="ECO:0000313" key="4">
    <source>
        <dbReference type="EMBL" id="GHD59372.1"/>
    </source>
</evidence>
<dbReference type="EMBL" id="BMYO01000002">
    <property type="protein sequence ID" value="GHD59372.1"/>
    <property type="molecule type" value="Genomic_DNA"/>
</dbReference>
<dbReference type="Gene3D" id="2.40.40.20">
    <property type="match status" value="1"/>
</dbReference>
<dbReference type="SUPFAM" id="SSF55729">
    <property type="entry name" value="Acyl-CoA N-acyltransferases (Nat)"/>
    <property type="match status" value="1"/>
</dbReference>
<dbReference type="InterPro" id="IPR016181">
    <property type="entry name" value="Acyl_CoA_acyltransferase"/>
</dbReference>
<keyword evidence="5" id="KW-1185">Reference proteome</keyword>
<evidence type="ECO:0000256" key="3">
    <source>
        <dbReference type="ARBA" id="ARBA00023315"/>
    </source>
</evidence>
<dbReference type="PANTHER" id="PTHR30420:SF1">
    <property type="entry name" value="ARGININE N-SUCCINYLTRANSFERASE"/>
    <property type="match status" value="1"/>
</dbReference>
<organism evidence="4 5">
    <name type="scientific">Jeongeupia chitinilytica</name>
    <dbReference type="NCBI Taxonomy" id="1041641"/>
    <lineage>
        <taxon>Bacteria</taxon>
        <taxon>Pseudomonadati</taxon>
        <taxon>Pseudomonadota</taxon>
        <taxon>Betaproteobacteria</taxon>
        <taxon>Neisseriales</taxon>
        <taxon>Chitinibacteraceae</taxon>
        <taxon>Jeongeupia</taxon>
    </lineage>
</organism>
<dbReference type="InterPro" id="IPR007041">
    <property type="entry name" value="Arg_succinylTrfase_AstA/AruG"/>
</dbReference>
<dbReference type="RefSeq" id="WP_189459127.1">
    <property type="nucleotide sequence ID" value="NZ_BMYO01000002.1"/>
</dbReference>